<evidence type="ECO:0000256" key="1">
    <source>
        <dbReference type="ARBA" id="ARBA00010838"/>
    </source>
</evidence>
<gene>
    <name evidence="6" type="ORF">PAPOLLO_LOCUS21953</name>
</gene>
<evidence type="ECO:0000256" key="5">
    <source>
        <dbReference type="SAM" id="SignalP"/>
    </source>
</evidence>
<dbReference type="Pfam" id="PF00232">
    <property type="entry name" value="Glyco_hydro_1"/>
    <property type="match status" value="1"/>
</dbReference>
<dbReference type="GO" id="GO:0005975">
    <property type="term" value="P:carbohydrate metabolic process"/>
    <property type="evidence" value="ECO:0007669"/>
    <property type="project" value="InterPro"/>
</dbReference>
<keyword evidence="7" id="KW-1185">Reference proteome</keyword>
<dbReference type="OrthoDB" id="65569at2759"/>
<proteinExistence type="inferred from homology"/>
<keyword evidence="5" id="KW-0732">Signal</keyword>
<dbReference type="EMBL" id="CAJQZP010001344">
    <property type="protein sequence ID" value="CAG5040679.1"/>
    <property type="molecule type" value="Genomic_DNA"/>
</dbReference>
<comment type="similarity">
    <text evidence="1 4">Belongs to the glycosyl hydrolase 1 family.</text>
</comment>
<evidence type="ECO:0000256" key="3">
    <source>
        <dbReference type="ARBA" id="ARBA00023295"/>
    </source>
</evidence>
<dbReference type="PANTHER" id="PTHR10353">
    <property type="entry name" value="GLYCOSYL HYDROLASE"/>
    <property type="match status" value="1"/>
</dbReference>
<evidence type="ECO:0000256" key="4">
    <source>
        <dbReference type="RuleBase" id="RU003690"/>
    </source>
</evidence>
<dbReference type="PANTHER" id="PTHR10353:SF36">
    <property type="entry name" value="LP05116P"/>
    <property type="match status" value="1"/>
</dbReference>
<dbReference type="InterPro" id="IPR001360">
    <property type="entry name" value="Glyco_hydro_1"/>
</dbReference>
<organism evidence="6 7">
    <name type="scientific">Parnassius apollo</name>
    <name type="common">Apollo butterfly</name>
    <name type="synonym">Papilio apollo</name>
    <dbReference type="NCBI Taxonomy" id="110799"/>
    <lineage>
        <taxon>Eukaryota</taxon>
        <taxon>Metazoa</taxon>
        <taxon>Ecdysozoa</taxon>
        <taxon>Arthropoda</taxon>
        <taxon>Hexapoda</taxon>
        <taxon>Insecta</taxon>
        <taxon>Pterygota</taxon>
        <taxon>Neoptera</taxon>
        <taxon>Endopterygota</taxon>
        <taxon>Lepidoptera</taxon>
        <taxon>Glossata</taxon>
        <taxon>Ditrysia</taxon>
        <taxon>Papilionoidea</taxon>
        <taxon>Papilionidae</taxon>
        <taxon>Parnassiinae</taxon>
        <taxon>Parnassini</taxon>
        <taxon>Parnassius</taxon>
        <taxon>Parnassius</taxon>
    </lineage>
</organism>
<feature type="chain" id="PRO_5035757473" evidence="5">
    <location>
        <begin position="17"/>
        <end position="90"/>
    </location>
</feature>
<keyword evidence="2" id="KW-0378">Hydrolase</keyword>
<reference evidence="6" key="1">
    <citation type="submission" date="2021-04" db="EMBL/GenBank/DDBJ databases">
        <authorList>
            <person name="Tunstrom K."/>
        </authorList>
    </citation>
    <scope>NUCLEOTIDE SEQUENCE</scope>
</reference>
<evidence type="ECO:0000313" key="6">
    <source>
        <dbReference type="EMBL" id="CAG5040679.1"/>
    </source>
</evidence>
<accession>A0A8S3XUC8</accession>
<protein>
    <submittedName>
        <fullName evidence="6">(apollo) hypothetical protein</fullName>
    </submittedName>
</protein>
<comment type="caution">
    <text evidence="6">The sequence shown here is derived from an EMBL/GenBank/DDBJ whole genome shotgun (WGS) entry which is preliminary data.</text>
</comment>
<name>A0A8S3XUC8_PARAO</name>
<dbReference type="GO" id="GO:0008422">
    <property type="term" value="F:beta-glucosidase activity"/>
    <property type="evidence" value="ECO:0007669"/>
    <property type="project" value="TreeGrafter"/>
</dbReference>
<feature type="signal peptide" evidence="5">
    <location>
        <begin position="1"/>
        <end position="16"/>
    </location>
</feature>
<dbReference type="Proteomes" id="UP000691718">
    <property type="component" value="Unassembled WGS sequence"/>
</dbReference>
<evidence type="ECO:0000313" key="7">
    <source>
        <dbReference type="Proteomes" id="UP000691718"/>
    </source>
</evidence>
<dbReference type="AlphaFoldDB" id="A0A8S3XUC8"/>
<keyword evidence="3" id="KW-0326">Glycosidase</keyword>
<sequence>MVTLVFNSCLFQQVWLAITEDGVNVTRYTAWTLVDNFEWFDGYTTKFGLYEVDFEDPKRKRTPRASAKYYKEVIRTHTFDVANKNNYDEL</sequence>
<evidence type="ECO:0000256" key="2">
    <source>
        <dbReference type="ARBA" id="ARBA00022801"/>
    </source>
</evidence>